<name>A0A3E0UDL6_9GAMM</name>
<sequence>MKSRMGKMSMFALLLGTTASAVAVAAKSVATEAKLNGLKLAVVKNAIGSDEIVEGKYQLGLSKLNSAPKDLASSYNQEMGMCVANIKLNKLSLADSACSNAIRQIDKVNGPTHQKQYLKSLAYSNRGIVRYLADDSLGAYEDFTSAMLVDNNTIVKGNLLTFKQMSFTTNHQSTASNNAIYQVKHYKTQTTASLSE</sequence>
<accession>A0A3E0UDL6</accession>
<proteinExistence type="predicted"/>
<dbReference type="RefSeq" id="WP_115999339.1">
    <property type="nucleotide sequence ID" value="NZ_QUOV01000001.1"/>
</dbReference>
<feature type="chain" id="PRO_5017781578" evidence="1">
    <location>
        <begin position="24"/>
        <end position="196"/>
    </location>
</feature>
<dbReference type="AlphaFoldDB" id="A0A3E0UDL6"/>
<feature type="signal peptide" evidence="1">
    <location>
        <begin position="1"/>
        <end position="23"/>
    </location>
</feature>
<keyword evidence="1" id="KW-0732">Signal</keyword>
<dbReference type="OrthoDB" id="6226635at2"/>
<dbReference type="EMBL" id="QUOV01000001">
    <property type="protein sequence ID" value="REL34663.1"/>
    <property type="molecule type" value="Genomic_DNA"/>
</dbReference>
<protein>
    <submittedName>
        <fullName evidence="2">Uncharacterized protein</fullName>
    </submittedName>
</protein>
<evidence type="ECO:0000256" key="1">
    <source>
        <dbReference type="SAM" id="SignalP"/>
    </source>
</evidence>
<evidence type="ECO:0000313" key="3">
    <source>
        <dbReference type="Proteomes" id="UP000256999"/>
    </source>
</evidence>
<gene>
    <name evidence="2" type="ORF">DXX92_04420</name>
</gene>
<reference evidence="2 3" key="1">
    <citation type="submission" date="2018-08" db="EMBL/GenBank/DDBJ databases">
        <title>Thalassotalea euphylliae genome.</title>
        <authorList>
            <person name="Summers S."/>
            <person name="Rice S.A."/>
            <person name="Freckelton M.L."/>
            <person name="Nedved B.T."/>
            <person name="Hadfield M.G."/>
        </authorList>
    </citation>
    <scope>NUCLEOTIDE SEQUENCE [LARGE SCALE GENOMIC DNA]</scope>
    <source>
        <strain evidence="2 3">H2</strain>
    </source>
</reference>
<evidence type="ECO:0000313" key="2">
    <source>
        <dbReference type="EMBL" id="REL34663.1"/>
    </source>
</evidence>
<comment type="caution">
    <text evidence="2">The sequence shown here is derived from an EMBL/GenBank/DDBJ whole genome shotgun (WGS) entry which is preliminary data.</text>
</comment>
<dbReference type="Proteomes" id="UP000256999">
    <property type="component" value="Unassembled WGS sequence"/>
</dbReference>
<organism evidence="2 3">
    <name type="scientific">Thalassotalea euphylliae</name>
    <dbReference type="NCBI Taxonomy" id="1655234"/>
    <lineage>
        <taxon>Bacteria</taxon>
        <taxon>Pseudomonadati</taxon>
        <taxon>Pseudomonadota</taxon>
        <taxon>Gammaproteobacteria</taxon>
        <taxon>Alteromonadales</taxon>
        <taxon>Colwelliaceae</taxon>
        <taxon>Thalassotalea</taxon>
    </lineage>
</organism>